<dbReference type="SUPFAM" id="SSF46894">
    <property type="entry name" value="C-terminal effector domain of the bipartite response regulators"/>
    <property type="match status" value="1"/>
</dbReference>
<dbReference type="InterPro" id="IPR051677">
    <property type="entry name" value="AfsR-DnrI-RedD_regulator"/>
</dbReference>
<evidence type="ECO:0000256" key="2">
    <source>
        <dbReference type="ARBA" id="ARBA00023015"/>
    </source>
</evidence>
<dbReference type="InterPro" id="IPR049945">
    <property type="entry name" value="AAA_22"/>
</dbReference>
<organism evidence="7 8">
    <name type="scientific">Microbacterium bandirmense</name>
    <dbReference type="NCBI Taxonomy" id="3122050"/>
    <lineage>
        <taxon>Bacteria</taxon>
        <taxon>Bacillati</taxon>
        <taxon>Actinomycetota</taxon>
        <taxon>Actinomycetes</taxon>
        <taxon>Micrococcales</taxon>
        <taxon>Microbacteriaceae</taxon>
        <taxon>Microbacterium</taxon>
    </lineage>
</organism>
<dbReference type="Pfam" id="PF13401">
    <property type="entry name" value="AAA_22"/>
    <property type="match status" value="1"/>
</dbReference>
<dbReference type="RefSeq" id="WP_337333356.1">
    <property type="nucleotide sequence ID" value="NZ_JBBDGM010000017.1"/>
</dbReference>
<dbReference type="SUPFAM" id="SSF48452">
    <property type="entry name" value="TPR-like"/>
    <property type="match status" value="1"/>
</dbReference>
<dbReference type="InterPro" id="IPR036388">
    <property type="entry name" value="WH-like_DNA-bd_sf"/>
</dbReference>
<dbReference type="PANTHER" id="PTHR35807">
    <property type="entry name" value="TRANSCRIPTIONAL REGULATOR REDD-RELATED"/>
    <property type="match status" value="1"/>
</dbReference>
<dbReference type="Pfam" id="PF00486">
    <property type="entry name" value="Trans_reg_C"/>
    <property type="match status" value="1"/>
</dbReference>
<dbReference type="EMBL" id="JBBDGM010000017">
    <property type="protein sequence ID" value="MEJ1089711.1"/>
    <property type="molecule type" value="Genomic_DNA"/>
</dbReference>
<dbReference type="InterPro" id="IPR011990">
    <property type="entry name" value="TPR-like_helical_dom_sf"/>
</dbReference>
<evidence type="ECO:0000256" key="4">
    <source>
        <dbReference type="ARBA" id="ARBA00023163"/>
    </source>
</evidence>
<comment type="similarity">
    <text evidence="1">Belongs to the AfsR/DnrI/RedD regulatory family.</text>
</comment>
<dbReference type="InterPro" id="IPR001867">
    <property type="entry name" value="OmpR/PhoB-type_DNA-bd"/>
</dbReference>
<protein>
    <submittedName>
        <fullName evidence="7">Transcriptional regulator</fullName>
    </submittedName>
</protein>
<name>A0ABU8LGM3_9MICO</name>
<comment type="caution">
    <text evidence="7">The sequence shown here is derived from an EMBL/GenBank/DDBJ whole genome shotgun (WGS) entry which is preliminary data.</text>
</comment>
<dbReference type="Gene3D" id="1.10.10.10">
    <property type="entry name" value="Winged helix-like DNA-binding domain superfamily/Winged helix DNA-binding domain"/>
    <property type="match status" value="1"/>
</dbReference>
<evidence type="ECO:0000256" key="1">
    <source>
        <dbReference type="ARBA" id="ARBA00005820"/>
    </source>
</evidence>
<dbReference type="SUPFAM" id="SSF52540">
    <property type="entry name" value="P-loop containing nucleoside triphosphate hydrolases"/>
    <property type="match status" value="1"/>
</dbReference>
<evidence type="ECO:0000259" key="6">
    <source>
        <dbReference type="SMART" id="SM01043"/>
    </source>
</evidence>
<dbReference type="Proteomes" id="UP001371224">
    <property type="component" value="Unassembled WGS sequence"/>
</dbReference>
<proteinExistence type="inferred from homology"/>
<evidence type="ECO:0000313" key="8">
    <source>
        <dbReference type="Proteomes" id="UP001371224"/>
    </source>
</evidence>
<dbReference type="InterPro" id="IPR027417">
    <property type="entry name" value="P-loop_NTPase"/>
</dbReference>
<feature type="domain" description="Bacterial transcriptional activator" evidence="6">
    <location>
        <begin position="94"/>
        <end position="239"/>
    </location>
</feature>
<dbReference type="Gene3D" id="3.40.50.300">
    <property type="entry name" value="P-loop containing nucleotide triphosphate hydrolases"/>
    <property type="match status" value="1"/>
</dbReference>
<dbReference type="Gene3D" id="1.25.40.10">
    <property type="entry name" value="Tetratricopeptide repeat domain"/>
    <property type="match status" value="2"/>
</dbReference>
<dbReference type="PANTHER" id="PTHR35807:SF1">
    <property type="entry name" value="TRANSCRIPTIONAL REGULATOR REDD"/>
    <property type="match status" value="1"/>
</dbReference>
<accession>A0ABU8LGM3</accession>
<dbReference type="Pfam" id="PF03704">
    <property type="entry name" value="BTAD"/>
    <property type="match status" value="1"/>
</dbReference>
<dbReference type="CDD" id="cd15831">
    <property type="entry name" value="BTAD"/>
    <property type="match status" value="1"/>
</dbReference>
<feature type="domain" description="OmpR/PhoB-type" evidence="5">
    <location>
        <begin position="16"/>
        <end position="87"/>
    </location>
</feature>
<keyword evidence="2" id="KW-0805">Transcription regulation</keyword>
<sequence length="1063" mass="112374">MLDVSVLGTVRASSNGREHPLGGARQRGLLARLVVSRGRTVPADRLIDELWGEQAPRDPGHALQAHVSRLRSAIPVPIVFAHGGYRIDAAGVRTDAARFEDLVRQGDTSIADGDLSRAADLITSGLELWQGEAYSGLLDLTALRAESVRLENVRSAALADRIDLDLALDRCAAVVSELHALVEQDPLSERHWGQLISALYCDGRVNEALEMFQRARSVFADLLGAEPSNELSRLHLAILREQPPETLLRLSMMNDAGGNRTPPAPDTSVRHLTSNEPHLLAGALREGRATLLTGPPGIGKTHLLRAIRSRYASVRDAITLLTATPLSRSIPLGVFAAVVPEQTLSPTALIDHFTRHRTTAALLIDNVEQLDEASLFVVGQLIRNASVPVVLTATDLAATPGEIGALYDSGEIAEIGVVPLSDSDADELVLHTIGGTLTPSARRQVVPLSGGNPLHLREILTVSVEEERLLRTPHGWELQAEPASSVRLTQLVGDRFTGLDDALVDAATMVGIAGEYPADALTAAERRMLTRADVVGYSAPGWLVLSHPLDLTHLRGRCSDALWHDLSVDVLALLRSDAARQSPAARRRAHILALELGERIEIPATVELAEHALAAFDERLALRAATAVTALDPENATAHRLAGSAASALGDPDGATTHFETAATVAATPAERAAVALAHARHLGLRHYDAAAALGVVEHALRTIDDPVEVAHLQREALRWSTVAGRTRAIMDAPGDTGDAVAVISLITAALSGTITGPHDVAVRTLRRLHGAPAEVVARIPSGAELIELAEIMAVSNSGDVRAARRHLRSAIAEAHTDRPESLGAWEYALAFSDLLSGDMAHAHEVAVSAATHLRWRDPTGLLPAALALVDATARVIGRTDSDPGDEAVPPGAADDPKVMMLRAWSAAWEARCAGRRGEAAQLLVESAQVMLTAQHTFFAGMLAHCAVRAGAVRLSAERVGEIGKRLDTQGSDDGMLAGAVRVLEEANEIGGGGLLALLLRHAVATASADFTALEAIATEADALGLASTAADIRAMLTYGRAPAEPHTTALWAVDATQATAPG</sequence>
<reference evidence="7 8" key="1">
    <citation type="submission" date="2024-02" db="EMBL/GenBank/DDBJ databases">
        <authorList>
            <person name="Saticioglu I.B."/>
        </authorList>
    </citation>
    <scope>NUCLEOTIDE SEQUENCE [LARGE SCALE GENOMIC DNA]</scope>
    <source>
        <strain evidence="7 8">Mu-80</strain>
    </source>
</reference>
<evidence type="ECO:0000313" key="7">
    <source>
        <dbReference type="EMBL" id="MEJ1089711.1"/>
    </source>
</evidence>
<evidence type="ECO:0000259" key="5">
    <source>
        <dbReference type="SMART" id="SM00862"/>
    </source>
</evidence>
<dbReference type="SMART" id="SM01043">
    <property type="entry name" value="BTAD"/>
    <property type="match status" value="1"/>
</dbReference>
<dbReference type="SMART" id="SM00862">
    <property type="entry name" value="Trans_reg_C"/>
    <property type="match status" value="1"/>
</dbReference>
<dbReference type="InterPro" id="IPR016032">
    <property type="entry name" value="Sig_transdc_resp-reg_C-effctor"/>
</dbReference>
<keyword evidence="3" id="KW-0238">DNA-binding</keyword>
<keyword evidence="8" id="KW-1185">Reference proteome</keyword>
<evidence type="ECO:0000256" key="3">
    <source>
        <dbReference type="ARBA" id="ARBA00023125"/>
    </source>
</evidence>
<keyword evidence="4" id="KW-0804">Transcription</keyword>
<gene>
    <name evidence="7" type="ORF">WDU99_15455</name>
</gene>
<dbReference type="InterPro" id="IPR005158">
    <property type="entry name" value="BTAD"/>
</dbReference>